<organism evidence="8 9">
    <name type="scientific">Holothuria leucospilota</name>
    <name type="common">Black long sea cucumber</name>
    <name type="synonym">Mertensiothuria leucospilota</name>
    <dbReference type="NCBI Taxonomy" id="206669"/>
    <lineage>
        <taxon>Eukaryota</taxon>
        <taxon>Metazoa</taxon>
        <taxon>Echinodermata</taxon>
        <taxon>Eleutherozoa</taxon>
        <taxon>Echinozoa</taxon>
        <taxon>Holothuroidea</taxon>
        <taxon>Aspidochirotacea</taxon>
        <taxon>Aspidochirotida</taxon>
        <taxon>Holothuriidae</taxon>
        <taxon>Holothuria</taxon>
    </lineage>
</organism>
<gene>
    <name evidence="8" type="ORF">HOLleu_32802</name>
</gene>
<feature type="domain" description="SRCR" evidence="7">
    <location>
        <begin position="772"/>
        <end position="868"/>
    </location>
</feature>
<dbReference type="PANTHER" id="PTHR48071">
    <property type="entry name" value="SRCR DOMAIN-CONTAINING PROTEIN"/>
    <property type="match status" value="1"/>
</dbReference>
<feature type="domain" description="SRCR" evidence="7">
    <location>
        <begin position="1582"/>
        <end position="1680"/>
    </location>
</feature>
<dbReference type="SMART" id="SM00202">
    <property type="entry name" value="SR"/>
    <property type="match status" value="16"/>
</dbReference>
<keyword evidence="3 6" id="KW-1015">Disulfide bond</keyword>
<dbReference type="GO" id="GO:0016020">
    <property type="term" value="C:membrane"/>
    <property type="evidence" value="ECO:0007669"/>
    <property type="project" value="InterPro"/>
</dbReference>
<feature type="disulfide bond" evidence="6">
    <location>
        <begin position="206"/>
        <end position="216"/>
    </location>
</feature>
<keyword evidence="9" id="KW-1185">Reference proteome</keyword>
<feature type="disulfide bond" evidence="6">
    <location>
        <begin position="525"/>
        <end position="535"/>
    </location>
</feature>
<evidence type="ECO:0000256" key="2">
    <source>
        <dbReference type="ARBA" id="ARBA00022737"/>
    </source>
</evidence>
<feature type="domain" description="SRCR" evidence="7">
    <location>
        <begin position="1074"/>
        <end position="1171"/>
    </location>
</feature>
<dbReference type="FunFam" id="3.10.250.10:FF:000011">
    <property type="entry name" value="Scavenger receptor class A member 5"/>
    <property type="match status" value="6"/>
</dbReference>
<feature type="disulfide bond" evidence="6">
    <location>
        <begin position="941"/>
        <end position="951"/>
    </location>
</feature>
<feature type="domain" description="SRCR" evidence="7">
    <location>
        <begin position="244"/>
        <end position="342"/>
    </location>
</feature>
<evidence type="ECO:0000256" key="1">
    <source>
        <dbReference type="ARBA" id="ARBA00022729"/>
    </source>
</evidence>
<comment type="caution">
    <text evidence="6">Lacks conserved residue(s) required for the propagation of feature annotation.</text>
</comment>
<feature type="disulfide bond" evidence="6">
    <location>
        <begin position="634"/>
        <end position="644"/>
    </location>
</feature>
<evidence type="ECO:0000256" key="4">
    <source>
        <dbReference type="ARBA" id="ARBA00023170"/>
    </source>
</evidence>
<feature type="disulfide bond" evidence="6">
    <location>
        <begin position="1212"/>
        <end position="1273"/>
    </location>
</feature>
<evidence type="ECO:0000256" key="6">
    <source>
        <dbReference type="PROSITE-ProRule" id="PRU00196"/>
    </source>
</evidence>
<keyword evidence="1" id="KW-0732">Signal</keyword>
<dbReference type="PANTHER" id="PTHR48071:SF18">
    <property type="entry name" value="DELETED IN MALIGNANT BRAIN TUMORS 1 PROTEIN-RELATED"/>
    <property type="match status" value="1"/>
</dbReference>
<dbReference type="EMBL" id="JAIZAY010000016">
    <property type="protein sequence ID" value="KAJ8027608.1"/>
    <property type="molecule type" value="Genomic_DNA"/>
</dbReference>
<feature type="disulfide bond" evidence="6">
    <location>
        <begin position="1142"/>
        <end position="1152"/>
    </location>
</feature>
<feature type="disulfide bond" evidence="6">
    <location>
        <begin position="1448"/>
        <end position="1458"/>
    </location>
</feature>
<dbReference type="Pfam" id="PF00530">
    <property type="entry name" value="SRCR"/>
    <property type="match status" value="16"/>
</dbReference>
<keyword evidence="2" id="KW-0677">Repeat</keyword>
<evidence type="ECO:0000313" key="8">
    <source>
        <dbReference type="EMBL" id="KAJ8027608.1"/>
    </source>
</evidence>
<keyword evidence="4" id="KW-0675">Receptor</keyword>
<feature type="domain" description="SRCR" evidence="7">
    <location>
        <begin position="1484"/>
        <end position="1579"/>
    </location>
</feature>
<feature type="domain" description="SRCR" evidence="7">
    <location>
        <begin position="1382"/>
        <end position="1478"/>
    </location>
</feature>
<feature type="domain" description="SRCR" evidence="7">
    <location>
        <begin position="873"/>
        <end position="971"/>
    </location>
</feature>
<protein>
    <submittedName>
        <fullName evidence="8">Deleted in malignant brain tumors 1 protein</fullName>
    </submittedName>
</protein>
<feature type="disulfide bond" evidence="6">
    <location>
        <begin position="1350"/>
        <end position="1360"/>
    </location>
</feature>
<feature type="domain" description="SRCR" evidence="7">
    <location>
        <begin position="32"/>
        <end position="128"/>
    </location>
</feature>
<proteinExistence type="predicted"/>
<dbReference type="FunFam" id="3.10.250.10:FF:000001">
    <property type="entry name" value="Lysyl oxidase 4 isoform X1"/>
    <property type="match status" value="4"/>
</dbReference>
<keyword evidence="5" id="KW-0325">Glycoprotein</keyword>
<dbReference type="FunFam" id="3.10.250.10:FF:000026">
    <property type="entry name" value="Tequila, isoform D"/>
    <property type="match status" value="1"/>
</dbReference>
<name>A0A9Q1BJ75_HOLLE</name>
<dbReference type="FunFam" id="3.10.250.10:FF:000006">
    <property type="entry name" value="neurotrypsin isoform X2"/>
    <property type="match status" value="3"/>
</dbReference>
<evidence type="ECO:0000256" key="3">
    <source>
        <dbReference type="ARBA" id="ARBA00023157"/>
    </source>
</evidence>
<dbReference type="OrthoDB" id="536948at2759"/>
<dbReference type="InterPro" id="IPR036772">
    <property type="entry name" value="SRCR-like_dom_sf"/>
</dbReference>
<feature type="domain" description="SRCR" evidence="7">
    <location>
        <begin position="354"/>
        <end position="451"/>
    </location>
</feature>
<feature type="disulfide bond" evidence="6">
    <location>
        <begin position="422"/>
        <end position="432"/>
    </location>
</feature>
<dbReference type="FunFam" id="3.10.250.10:FF:000007">
    <property type="entry name" value="Soluble scavenger receptor cysteine-rich domain-containing protein SSC5D"/>
    <property type="match status" value="2"/>
</dbReference>
<feature type="domain" description="SRCR" evidence="7">
    <location>
        <begin position="140"/>
        <end position="236"/>
    </location>
</feature>
<feature type="domain" description="SRCR" evidence="7">
    <location>
        <begin position="1175"/>
        <end position="1274"/>
    </location>
</feature>
<feature type="disulfide bond" evidence="6">
    <location>
        <begin position="1650"/>
        <end position="1660"/>
    </location>
</feature>
<feature type="domain" description="SRCR" evidence="7">
    <location>
        <begin position="1282"/>
        <end position="1379"/>
    </location>
</feature>
<feature type="domain" description="SRCR" evidence="7">
    <location>
        <begin position="566"/>
        <end position="663"/>
    </location>
</feature>
<reference evidence="8" key="1">
    <citation type="submission" date="2021-10" db="EMBL/GenBank/DDBJ databases">
        <title>Tropical sea cucumber genome reveals ecological adaptation and Cuvierian tubules defense mechanism.</title>
        <authorList>
            <person name="Chen T."/>
        </authorList>
    </citation>
    <scope>NUCLEOTIDE SEQUENCE</scope>
    <source>
        <strain evidence="8">Nanhai2018</strain>
        <tissue evidence="8">Muscle</tissue>
    </source>
</reference>
<dbReference type="PROSITE" id="PS50287">
    <property type="entry name" value="SRCR_2"/>
    <property type="match status" value="16"/>
</dbReference>
<feature type="disulfide bond" evidence="6">
    <location>
        <begin position="1199"/>
        <end position="1263"/>
    </location>
</feature>
<evidence type="ECO:0000256" key="5">
    <source>
        <dbReference type="ARBA" id="ARBA00023180"/>
    </source>
</evidence>
<dbReference type="InterPro" id="IPR001190">
    <property type="entry name" value="SRCR"/>
</dbReference>
<dbReference type="Gene3D" id="3.10.250.10">
    <property type="entry name" value="SRCR-like domain"/>
    <property type="match status" value="16"/>
</dbReference>
<accession>A0A9Q1BJ75</accession>
<feature type="domain" description="SRCR" evidence="7">
    <location>
        <begin position="457"/>
        <end position="554"/>
    </location>
</feature>
<feature type="disulfide bond" evidence="6">
    <location>
        <begin position="312"/>
        <end position="322"/>
    </location>
</feature>
<comment type="caution">
    <text evidence="8">The sequence shown here is derived from an EMBL/GenBank/DDBJ whole genome shotgun (WGS) entry which is preliminary data.</text>
</comment>
<feature type="disulfide bond" evidence="6">
    <location>
        <begin position="1550"/>
        <end position="1560"/>
    </location>
</feature>
<evidence type="ECO:0000259" key="7">
    <source>
        <dbReference type="PROSITE" id="PS50287"/>
    </source>
</evidence>
<feature type="disulfide bond" evidence="6">
    <location>
        <begin position="734"/>
        <end position="744"/>
    </location>
</feature>
<feature type="disulfide bond" evidence="6">
    <location>
        <begin position="1042"/>
        <end position="1052"/>
    </location>
</feature>
<feature type="disulfide bond" evidence="6">
    <location>
        <begin position="98"/>
        <end position="108"/>
    </location>
</feature>
<feature type="disulfide bond" evidence="6">
    <location>
        <begin position="838"/>
        <end position="848"/>
    </location>
</feature>
<sequence length="1683" mass="180142">MLLKKEKEMFFKLVYKLLILAKVVCYTSQTEVRLAGGIKTAGRVEVFHNGQWGTVCDDHWGIEEATVVCHQLGFLAALDASTKFGLGEGPIHFDDLACIGEESSIFTCPRSSHPHNCGHSEDAGVVCLSAFLNLTFSNAVRLSDGGSATGRVEVLHNGQWGTVCNNGWDKADASVVCRQLGLYRAFDITSEFGGGEGPIHFTELACAGGETSLLDCPRSNGVHNCQHTADAGVRCSIDVKPKSVRYTGGNLTAGRLELFYNGLWGTICDNSWGFQDATVACRTFGFPSAVRASYNAEFGQGQGPILFDDVACDGTEPYVTHCPRSRADPNCDHSKDAGIVCSPPDSIASYLIVVRIVDGNDTSGRVEVFLNNEWGTVCDDYWDVQDATVACRQLGFPNAMAAPRYAHFGEGEGLIHLDDVACNGNERSILDCPRSDSENCGHGEDAGIVCSPNGKQVRLAGGNQTAGRVEVFLNGQWGTACDDYWDIQDATVVCRQLGFFGAMDAPRNAQFGQGQGLIHLDDVACNGHERSILDCPRSNSENCGHYEDAGVACSPGNLLHSSMCAVRLSGGNQTAGRVEVFVRGQWGTVCDDYWDIQDATVVCRQIGFHGAMAAPRYAQFGQGQGMIHLDDVACSGSERSILDCPRSSSENCGHSEDAGVVCSPGIRLLGGNDTAGRVEVFLNGEWGTVCDDSWDIHDATVVCRQLGFPSAVAAPRYAHFGQGQGKIHLDDVVCNGNERSILDCPRASSENCGHSEDAGVVCLAGSHIFQTVRVAGGINTAGLVEVFQSGEWGTVCDDGWGIQEATVVCRQLGFLAALATSTEFGEGGGPIHFDDLACSGDENSLFDCTRSSGPHNCGHDEDAGVVCLSVLTVRITNGNATAGRVEIFYNGLWGSVCDDLWDIQEATVLCRSLGFPSAARATHNAAFGEGNGPIFLDDLTCNGTERSILHCRRSRFNHNCDHSDDAGAVCSPPVRIVGGNDTSGRVEVFLNNEWGTVCDDYWDVQDATVACRQLGFPNAKAAPRYAHFGEGQGLIHLDDVACNGNERSILDCPRSDSENCGHGEDAGIVCSLNVRLAGGNQTAGRVEVFFDGQWGTVCDDYWDIQDATVVCRQLGYFGAMAAPRYAHFGQGQGLIHLDDVACNGHERSLLDCPRSNSENCGHSEDAGVVCSPVLVRLAGGNETAGRVEVFLNGQWGTVCDDYWDIEDAKIVCRQLGFSAAAAAPKYAHFGQGQGLIHLDDVECNGYESERSILDCPRSSSENCGHSEDAGVVCEPGSSSSTVRLSGGNESAGRVEVFLNGQWGTVCDDYWDIHDATVVCRQIGFPAAVEALRNAQFGQGQGLIHLDDVDCNGQERSILDCPRSSSENCGHSEDAAVACLTTVRLTGGTDTAGLVEVYQRGEWGTACDDFWGIQEAIVVCRQLGFLAALATSTEFGEGEGPIHFDDLACNGDENSLFDCARSSVEHNCGHIEDAGIVCLSGNITARLRDGSQTSGRVEVFYNDQWGTVCDDGWDKTDAKVVCRQLGFFGSWDADREFGEGDGPIHFDELACSGDEATLLECSRANGHDCQHSEDAGVECSVGVRFTGGNSTAGRVEVFYNGVWGSVCDDSWDIQDATVVCRHLGYPGAVRATRNAEFGEGQGPIYLDDVDCTGTEFSILHCERSRVVHNCTHSEDAGVVCLPKV</sequence>
<dbReference type="Proteomes" id="UP001152320">
    <property type="component" value="Chromosome 16"/>
</dbReference>
<feature type="domain" description="SRCR" evidence="7">
    <location>
        <begin position="974"/>
        <end position="1071"/>
    </location>
</feature>
<feature type="domain" description="SRCR" evidence="7">
    <location>
        <begin position="666"/>
        <end position="763"/>
    </location>
</feature>
<dbReference type="PRINTS" id="PR00258">
    <property type="entry name" value="SPERACTRCPTR"/>
</dbReference>
<dbReference type="SUPFAM" id="SSF56487">
    <property type="entry name" value="SRCR-like"/>
    <property type="match status" value="16"/>
</dbReference>
<evidence type="ECO:0000313" key="9">
    <source>
        <dbReference type="Proteomes" id="UP001152320"/>
    </source>
</evidence>
<dbReference type="PROSITE" id="PS00420">
    <property type="entry name" value="SRCR_1"/>
    <property type="match status" value="13"/>
</dbReference>